<dbReference type="EnsemblMetazoa" id="PPAI001975-RA">
    <property type="protein sequence ID" value="PPAI001975-PA"/>
    <property type="gene ID" value="PPAI001975"/>
</dbReference>
<dbReference type="KEGG" id="ppap:129801551"/>
<dbReference type="Proteomes" id="UP000092462">
    <property type="component" value="Unassembled WGS sequence"/>
</dbReference>
<protein>
    <recommendedName>
        <fullName evidence="7">Small ribosomal subunit protein mS31</fullName>
    </recommendedName>
    <alternativeName>
        <fullName evidence="8">28S ribosomal protein S31, mitochondrial</fullName>
    </alternativeName>
</protein>
<dbReference type="GO" id="GO:0005763">
    <property type="term" value="C:mitochondrial small ribosomal subunit"/>
    <property type="evidence" value="ECO:0007669"/>
    <property type="project" value="InterPro"/>
</dbReference>
<keyword evidence="3" id="KW-0809">Transit peptide</keyword>
<keyword evidence="6" id="KW-0687">Ribonucleoprotein</keyword>
<proteinExistence type="inferred from homology"/>
<evidence type="ECO:0000256" key="5">
    <source>
        <dbReference type="ARBA" id="ARBA00023128"/>
    </source>
</evidence>
<dbReference type="InterPro" id="IPR026299">
    <property type="entry name" value="MRP-S31"/>
</dbReference>
<organism evidence="10 11">
    <name type="scientific">Phlebotomus papatasi</name>
    <name type="common">Sandfly</name>
    <dbReference type="NCBI Taxonomy" id="29031"/>
    <lineage>
        <taxon>Eukaryota</taxon>
        <taxon>Metazoa</taxon>
        <taxon>Ecdysozoa</taxon>
        <taxon>Arthropoda</taxon>
        <taxon>Hexapoda</taxon>
        <taxon>Insecta</taxon>
        <taxon>Pterygota</taxon>
        <taxon>Neoptera</taxon>
        <taxon>Endopterygota</taxon>
        <taxon>Diptera</taxon>
        <taxon>Nematocera</taxon>
        <taxon>Psychodoidea</taxon>
        <taxon>Psychodidae</taxon>
        <taxon>Phlebotomus</taxon>
        <taxon>Phlebotomus</taxon>
    </lineage>
</organism>
<evidence type="ECO:0000256" key="1">
    <source>
        <dbReference type="ARBA" id="ARBA00004173"/>
    </source>
</evidence>
<reference evidence="10" key="1">
    <citation type="submission" date="2022-08" db="UniProtKB">
        <authorList>
            <consortium name="EnsemblMetazoa"/>
        </authorList>
    </citation>
    <scope>IDENTIFICATION</scope>
    <source>
        <strain evidence="10">Israel</strain>
    </source>
</reference>
<dbReference type="CTD" id="10240"/>
<evidence type="ECO:0000313" key="10">
    <source>
        <dbReference type="EnsemblMetazoa" id="PPAI001975-PA"/>
    </source>
</evidence>
<dbReference type="RefSeq" id="XP_055702738.1">
    <property type="nucleotide sequence ID" value="XM_055846763.1"/>
</dbReference>
<evidence type="ECO:0000256" key="4">
    <source>
        <dbReference type="ARBA" id="ARBA00022980"/>
    </source>
</evidence>
<evidence type="ECO:0000256" key="7">
    <source>
        <dbReference type="ARBA" id="ARBA00035133"/>
    </source>
</evidence>
<dbReference type="Pfam" id="PF15433">
    <property type="entry name" value="MRP-S31"/>
    <property type="match status" value="1"/>
</dbReference>
<comment type="subcellular location">
    <subcellularLocation>
        <location evidence="1">Mitochondrion</location>
    </subcellularLocation>
</comment>
<dbReference type="GeneID" id="129801551"/>
<sequence>MIFRQVFGKNLIRINHMRQTTGRFFSKDSSRDSSSSDSDDDTQRPQIKKQLSSNSRLNELLASMKTVDKTLGESLDVTPKSLKKRQEDRNAPSNKKIEDAQSLERVTKDVAEVFGGNTHQTESDLLKKLLDISNQATEAKVRAEGGENSSKLIDIIVGMKIERTKKSDTIPSKGGKIARREDATSRIDNMERSSRERVLKAKSFDQQKFDRVNLWSGQALNLFPNGLKESSDPLKVWNILQNRELQATFETAPRNYFEKMQRWTVEGKIWRFPIDNEQGLEEEAKVYFADHVFLEPHIEPWCPKTGPVRHFMELVCVGLSKNPYITVREKQEHIEWFRNYFENKKELLQEIIVQDVGPRPGTSESKANK</sequence>
<dbReference type="AlphaFoldDB" id="A0A1B0D3Q2"/>
<evidence type="ECO:0000256" key="3">
    <source>
        <dbReference type="ARBA" id="ARBA00022946"/>
    </source>
</evidence>
<dbReference type="VEuPathDB" id="VectorBase:PPAI001975"/>
<dbReference type="EMBL" id="AJVK01011006">
    <property type="status" value="NOT_ANNOTATED_CDS"/>
    <property type="molecule type" value="Genomic_DNA"/>
</dbReference>
<evidence type="ECO:0000313" key="11">
    <source>
        <dbReference type="Proteomes" id="UP000092462"/>
    </source>
</evidence>
<keyword evidence="11" id="KW-1185">Reference proteome</keyword>
<dbReference type="GO" id="GO:0003735">
    <property type="term" value="F:structural constituent of ribosome"/>
    <property type="evidence" value="ECO:0007669"/>
    <property type="project" value="InterPro"/>
</dbReference>
<evidence type="ECO:0000256" key="9">
    <source>
        <dbReference type="SAM" id="MobiDB-lite"/>
    </source>
</evidence>
<dbReference type="PANTHER" id="PTHR13231:SF3">
    <property type="entry name" value="SMALL RIBOSOMAL SUBUNIT PROTEIN MS31"/>
    <property type="match status" value="1"/>
</dbReference>
<name>A0A1B0D3Q2_PHLPP</name>
<dbReference type="PANTHER" id="PTHR13231">
    <property type="entry name" value="MITOCHONDRIAL RIBOSOMAL PROTEIN S31"/>
    <property type="match status" value="1"/>
</dbReference>
<evidence type="ECO:0000256" key="6">
    <source>
        <dbReference type="ARBA" id="ARBA00023274"/>
    </source>
</evidence>
<keyword evidence="4" id="KW-0689">Ribosomal protein</keyword>
<dbReference type="VEuPathDB" id="VectorBase:PPAPM1_004733"/>
<dbReference type="OrthoDB" id="5989925at2759"/>
<comment type="similarity">
    <text evidence="2">Belongs to the mitochondrion-specific ribosomal protein mS31 family.</text>
</comment>
<evidence type="ECO:0000256" key="2">
    <source>
        <dbReference type="ARBA" id="ARBA00011057"/>
    </source>
</evidence>
<evidence type="ECO:0000256" key="8">
    <source>
        <dbReference type="ARBA" id="ARBA00035363"/>
    </source>
</evidence>
<keyword evidence="5" id="KW-0496">Mitochondrion</keyword>
<feature type="region of interest" description="Disordered" evidence="9">
    <location>
        <begin position="23"/>
        <end position="47"/>
    </location>
</feature>
<accession>A0A1B0D3Q2</accession>